<dbReference type="InterPro" id="IPR045339">
    <property type="entry name" value="DUF6534"/>
</dbReference>
<reference evidence="4" key="1">
    <citation type="submission" date="2023-03" db="EMBL/GenBank/DDBJ databases">
        <title>Massive genome expansion in bonnet fungi (Mycena s.s.) driven by repeated elements and novel gene families across ecological guilds.</title>
        <authorList>
            <consortium name="Lawrence Berkeley National Laboratory"/>
            <person name="Harder C.B."/>
            <person name="Miyauchi S."/>
            <person name="Viragh M."/>
            <person name="Kuo A."/>
            <person name="Thoen E."/>
            <person name="Andreopoulos B."/>
            <person name="Lu D."/>
            <person name="Skrede I."/>
            <person name="Drula E."/>
            <person name="Henrissat B."/>
            <person name="Morin E."/>
            <person name="Kohler A."/>
            <person name="Barry K."/>
            <person name="LaButti K."/>
            <person name="Morin E."/>
            <person name="Salamov A."/>
            <person name="Lipzen A."/>
            <person name="Mereny Z."/>
            <person name="Hegedus B."/>
            <person name="Baldrian P."/>
            <person name="Stursova M."/>
            <person name="Weitz H."/>
            <person name="Taylor A."/>
            <person name="Grigoriev I.V."/>
            <person name="Nagy L.G."/>
            <person name="Martin F."/>
            <person name="Kauserud H."/>
        </authorList>
    </citation>
    <scope>NUCLEOTIDE SEQUENCE</scope>
    <source>
        <strain evidence="4">CBHHK182m</strain>
    </source>
</reference>
<evidence type="ECO:0000256" key="2">
    <source>
        <dbReference type="SAM" id="Phobius"/>
    </source>
</evidence>
<protein>
    <recommendedName>
        <fullName evidence="3">DUF6534 domain-containing protein</fullName>
    </recommendedName>
</protein>
<comment type="caution">
    <text evidence="4">The sequence shown here is derived from an EMBL/GenBank/DDBJ whole genome shotgun (WGS) entry which is preliminary data.</text>
</comment>
<gene>
    <name evidence="4" type="ORF">B0H16DRAFT_1816250</name>
</gene>
<keyword evidence="5" id="KW-1185">Reference proteome</keyword>
<sequence>MAANGTSKLPSDMPPFDFQLTFAPLLFGVIMNALLFGVFIVQVHTYFRLYKTDFNWTRYIIYYLIVMETINTICDVGLIYEPLITLRYSQSVEIYSPKFLAADPIVTVSANLTLHAIQTSRPQTLISTPCQLFLAWRIRRVTKSNWLSGLVALLSFASLVGGVGATIGVALRPEFAQFHLLEPEITLWLASTAFADLFITAFLVNFLWKNKTGFKTQTDSVADKIIFFTVQTGTLTSFAAITDVTLFLLVPRTTLMFIWDFSLSKLYSVCLIATLNARDEWNGLLEQMPSKDAMKDANAIIKIRRATDIQGLQLYIPSQFEFNAASNSPARKRTTTPRSQWVPHPLPLATTKGAANRDVASQTESARRTAEWAMVTGR</sequence>
<feature type="transmembrane region" description="Helical" evidence="2">
    <location>
        <begin position="20"/>
        <end position="40"/>
    </location>
</feature>
<organism evidence="4 5">
    <name type="scientific">Mycena metata</name>
    <dbReference type="NCBI Taxonomy" id="1033252"/>
    <lineage>
        <taxon>Eukaryota</taxon>
        <taxon>Fungi</taxon>
        <taxon>Dikarya</taxon>
        <taxon>Basidiomycota</taxon>
        <taxon>Agaricomycotina</taxon>
        <taxon>Agaricomycetes</taxon>
        <taxon>Agaricomycetidae</taxon>
        <taxon>Agaricales</taxon>
        <taxon>Marasmiineae</taxon>
        <taxon>Mycenaceae</taxon>
        <taxon>Mycena</taxon>
    </lineage>
</organism>
<dbReference type="Pfam" id="PF20152">
    <property type="entry name" value="DUF6534"/>
    <property type="match status" value="1"/>
</dbReference>
<dbReference type="PANTHER" id="PTHR40465:SF1">
    <property type="entry name" value="DUF6534 DOMAIN-CONTAINING PROTEIN"/>
    <property type="match status" value="1"/>
</dbReference>
<feature type="domain" description="DUF6534" evidence="3">
    <location>
        <begin position="193"/>
        <end position="279"/>
    </location>
</feature>
<feature type="transmembrane region" description="Helical" evidence="2">
    <location>
        <begin position="185"/>
        <end position="204"/>
    </location>
</feature>
<keyword evidence="2" id="KW-0812">Transmembrane</keyword>
<accession>A0AAD7NGS5</accession>
<evidence type="ECO:0000313" key="4">
    <source>
        <dbReference type="EMBL" id="KAJ7759578.1"/>
    </source>
</evidence>
<dbReference type="EMBL" id="JARKIB010000039">
    <property type="protein sequence ID" value="KAJ7759578.1"/>
    <property type="molecule type" value="Genomic_DNA"/>
</dbReference>
<evidence type="ECO:0000259" key="3">
    <source>
        <dbReference type="Pfam" id="PF20152"/>
    </source>
</evidence>
<evidence type="ECO:0000313" key="5">
    <source>
        <dbReference type="Proteomes" id="UP001215598"/>
    </source>
</evidence>
<feature type="transmembrane region" description="Helical" evidence="2">
    <location>
        <begin position="225"/>
        <end position="250"/>
    </location>
</feature>
<keyword evidence="2" id="KW-0472">Membrane</keyword>
<name>A0AAD7NGS5_9AGAR</name>
<dbReference type="PANTHER" id="PTHR40465">
    <property type="entry name" value="CHROMOSOME 1, WHOLE GENOME SHOTGUN SEQUENCE"/>
    <property type="match status" value="1"/>
</dbReference>
<proteinExistence type="predicted"/>
<feature type="region of interest" description="Disordered" evidence="1">
    <location>
        <begin position="326"/>
        <end position="369"/>
    </location>
</feature>
<dbReference type="Proteomes" id="UP001215598">
    <property type="component" value="Unassembled WGS sequence"/>
</dbReference>
<evidence type="ECO:0000256" key="1">
    <source>
        <dbReference type="SAM" id="MobiDB-lite"/>
    </source>
</evidence>
<keyword evidence="2" id="KW-1133">Transmembrane helix</keyword>
<dbReference type="AlphaFoldDB" id="A0AAD7NGS5"/>
<feature type="transmembrane region" description="Helical" evidence="2">
    <location>
        <begin position="146"/>
        <end position="170"/>
    </location>
</feature>